<sequence>MYRLIAVLLLLFKITGATAQNDWKFKTEKDGIKVYTSTVSTSKFKAIKVECELNTTASQMIKVILDVSNGPEWLDHTKSCRLIKQVSPSELYYYSEVNIPWPVQNRDFVAHLMVRQNPDTRVVTVDGPAVSGLVPVKQGVVRVHSSKSLWIITPAGPNVVKVVYTLQVDPGGDVPAWLVNMLAGEGPLKSFEGLKLQLKKPVYQNAALAFIKD</sequence>
<dbReference type="GO" id="GO:0005737">
    <property type="term" value="C:cytoplasm"/>
    <property type="evidence" value="ECO:0007669"/>
    <property type="project" value="UniProtKB-ARBA"/>
</dbReference>
<dbReference type="SUPFAM" id="SSF55961">
    <property type="entry name" value="Bet v1-like"/>
    <property type="match status" value="1"/>
</dbReference>
<dbReference type="PROSITE" id="PS50848">
    <property type="entry name" value="START"/>
    <property type="match status" value="1"/>
</dbReference>
<dbReference type="Gene3D" id="3.30.530.20">
    <property type="match status" value="1"/>
</dbReference>
<protein>
    <submittedName>
        <fullName evidence="3">Lipid-binding protein</fullName>
    </submittedName>
</protein>
<gene>
    <name evidence="3" type="ORF">MuYL_1362</name>
</gene>
<proteinExistence type="predicted"/>
<dbReference type="Pfam" id="PF01852">
    <property type="entry name" value="START"/>
    <property type="match status" value="1"/>
</dbReference>
<dbReference type="PANTHER" id="PTHR19308:SF14">
    <property type="entry name" value="START DOMAIN-CONTAINING PROTEIN"/>
    <property type="match status" value="1"/>
</dbReference>
<dbReference type="EMBL" id="CP022743">
    <property type="protein sequence ID" value="ASU33260.1"/>
    <property type="molecule type" value="Genomic_DNA"/>
</dbReference>
<feature type="signal peptide" evidence="1">
    <location>
        <begin position="1"/>
        <end position="19"/>
    </location>
</feature>
<feature type="domain" description="START" evidence="2">
    <location>
        <begin position="23"/>
        <end position="203"/>
    </location>
</feature>
<evidence type="ECO:0000313" key="3">
    <source>
        <dbReference type="EMBL" id="ASU33260.1"/>
    </source>
</evidence>
<dbReference type="InterPro" id="IPR028347">
    <property type="entry name" value="START_dom_prot"/>
</dbReference>
<keyword evidence="4" id="KW-1185">Reference proteome</keyword>
<dbReference type="InterPro" id="IPR023393">
    <property type="entry name" value="START-like_dom_sf"/>
</dbReference>
<dbReference type="PANTHER" id="PTHR19308">
    <property type="entry name" value="PHOSPHATIDYLCHOLINE TRANSFER PROTEIN"/>
    <property type="match status" value="1"/>
</dbReference>
<organism evidence="3 4">
    <name type="scientific">Mucilaginibacter xinganensis</name>
    <dbReference type="NCBI Taxonomy" id="1234841"/>
    <lineage>
        <taxon>Bacteria</taxon>
        <taxon>Pseudomonadati</taxon>
        <taxon>Bacteroidota</taxon>
        <taxon>Sphingobacteriia</taxon>
        <taxon>Sphingobacteriales</taxon>
        <taxon>Sphingobacteriaceae</taxon>
        <taxon>Mucilaginibacter</taxon>
    </lineage>
</organism>
<dbReference type="Proteomes" id="UP000215002">
    <property type="component" value="Chromosome"/>
</dbReference>
<dbReference type="KEGG" id="muc:MuYL_1362"/>
<feature type="chain" id="PRO_5012849921" evidence="1">
    <location>
        <begin position="20"/>
        <end position="213"/>
    </location>
</feature>
<evidence type="ECO:0000259" key="2">
    <source>
        <dbReference type="PROSITE" id="PS50848"/>
    </source>
</evidence>
<reference evidence="3 4" key="1">
    <citation type="submission" date="2017-08" db="EMBL/GenBank/DDBJ databases">
        <title>Complete genome sequence of Mucilaginibacter sp. strain BJC16-A31.</title>
        <authorList>
            <consortium name="Henan University of Science and Technology"/>
            <person name="You X."/>
        </authorList>
    </citation>
    <scope>NUCLEOTIDE SEQUENCE [LARGE SCALE GENOMIC DNA]</scope>
    <source>
        <strain evidence="3 4">BJC16-A31</strain>
    </source>
</reference>
<accession>A0A223NU24</accession>
<evidence type="ECO:0000313" key="4">
    <source>
        <dbReference type="Proteomes" id="UP000215002"/>
    </source>
</evidence>
<name>A0A223NU24_9SPHI</name>
<evidence type="ECO:0000256" key="1">
    <source>
        <dbReference type="SAM" id="SignalP"/>
    </source>
</evidence>
<dbReference type="SMART" id="SM00234">
    <property type="entry name" value="START"/>
    <property type="match status" value="1"/>
</dbReference>
<dbReference type="OrthoDB" id="5734556at2"/>
<keyword evidence="1" id="KW-0732">Signal</keyword>
<dbReference type="AlphaFoldDB" id="A0A223NU24"/>
<dbReference type="RefSeq" id="WP_094569741.1">
    <property type="nucleotide sequence ID" value="NZ_CP022743.1"/>
</dbReference>
<dbReference type="InterPro" id="IPR051213">
    <property type="entry name" value="START_lipid_transfer"/>
</dbReference>
<dbReference type="PIRSF" id="PIRSF039033">
    <property type="entry name" value="START_dom"/>
    <property type="match status" value="1"/>
</dbReference>
<dbReference type="InterPro" id="IPR002913">
    <property type="entry name" value="START_lipid-bd_dom"/>
</dbReference>
<dbReference type="GO" id="GO:0008289">
    <property type="term" value="F:lipid binding"/>
    <property type="evidence" value="ECO:0007669"/>
    <property type="project" value="InterPro"/>
</dbReference>